<gene>
    <name evidence="1" type="ORF">ST44_02975</name>
</gene>
<comment type="caution">
    <text evidence="1">The sequence shown here is derived from an EMBL/GenBank/DDBJ whole genome shotgun (WGS) entry which is preliminary data.</text>
</comment>
<keyword evidence="2" id="KW-1185">Reference proteome</keyword>
<dbReference type="OrthoDB" id="1072938at2"/>
<reference evidence="1 2" key="1">
    <citation type="submission" date="2015-01" db="EMBL/GenBank/DDBJ databases">
        <title>Comparative genomics of non-oral Prevotella species.</title>
        <authorList>
            <person name="Accetto T."/>
            <person name="Nograsek B."/>
            <person name="Avgustin G."/>
        </authorList>
    </citation>
    <scope>NUCLEOTIDE SEQUENCE [LARGE SCALE GENOMIC DNA]</scope>
    <source>
        <strain evidence="1 2">P5-119</strain>
    </source>
</reference>
<dbReference type="AlphaFoldDB" id="A0A0D0J1R7"/>
<dbReference type="Proteomes" id="UP000032046">
    <property type="component" value="Unassembled WGS sequence"/>
</dbReference>
<dbReference type="RefSeq" id="WP_042517962.1">
    <property type="nucleotide sequence ID" value="NZ_JXQI01000055.1"/>
</dbReference>
<protein>
    <submittedName>
        <fullName evidence="1">Uncharacterized protein</fullName>
    </submittedName>
</protein>
<name>A0A0D0J1R7_9BACT</name>
<dbReference type="EMBL" id="JXQK01000031">
    <property type="protein sequence ID" value="KIP64180.1"/>
    <property type="molecule type" value="Genomic_DNA"/>
</dbReference>
<organism evidence="1 2">
    <name type="scientific">Prevotella pectinovora</name>
    <dbReference type="NCBI Taxonomy" id="1602169"/>
    <lineage>
        <taxon>Bacteria</taxon>
        <taxon>Pseudomonadati</taxon>
        <taxon>Bacteroidota</taxon>
        <taxon>Bacteroidia</taxon>
        <taxon>Bacteroidales</taxon>
        <taxon>Prevotellaceae</taxon>
        <taxon>Prevotella</taxon>
    </lineage>
</organism>
<evidence type="ECO:0000313" key="1">
    <source>
        <dbReference type="EMBL" id="KIP64180.1"/>
    </source>
</evidence>
<sequence>MTTTRENISGVIKVLDEYMIRSGKEEINEMEANRELAKAGLLADEQAHPGRPLREWLRKLRDSNILPQNIRQECGAWTIRISSTIAKKPTIAGLFG</sequence>
<evidence type="ECO:0000313" key="2">
    <source>
        <dbReference type="Proteomes" id="UP000032046"/>
    </source>
</evidence>
<proteinExistence type="predicted"/>
<accession>A0A0D0J1R7</accession>